<dbReference type="Gene3D" id="1.10.10.10">
    <property type="entry name" value="Winged helix-like DNA-binding domain superfamily/Winged helix DNA-binding domain"/>
    <property type="match status" value="2"/>
</dbReference>
<evidence type="ECO:0000256" key="5">
    <source>
        <dbReference type="ARBA" id="ARBA00022927"/>
    </source>
</evidence>
<dbReference type="KEGG" id="hro:HELRODRAFT_177933"/>
<dbReference type="GeneID" id="20206523"/>
<keyword evidence="3 7" id="KW-0813">Transport</keyword>
<dbReference type="FunFam" id="1.10.10.10:FF:000170">
    <property type="entry name" value="Vacuolar protein-sorting-associated protein 36"/>
    <property type="match status" value="1"/>
</dbReference>
<dbReference type="InterPro" id="IPR036388">
    <property type="entry name" value="WH-like_DNA-bd_sf"/>
</dbReference>
<dbReference type="STRING" id="6412.T1FCH4"/>
<feature type="domain" description="GLUE N-terminal" evidence="8">
    <location>
        <begin position="1"/>
        <end position="149"/>
    </location>
</feature>
<dbReference type="EMBL" id="KB097336">
    <property type="protein sequence ID" value="ESN97504.1"/>
    <property type="molecule type" value="Genomic_DNA"/>
</dbReference>
<accession>T1FCH4</accession>
<dbReference type="Gene3D" id="2.30.29.30">
    <property type="entry name" value="Pleckstrin-homology domain (PH domain)/Phosphotyrosine-binding domain (PTB)"/>
    <property type="match status" value="1"/>
</dbReference>
<keyword evidence="4 7" id="KW-0963">Cytoplasm</keyword>
<reference evidence="11" key="1">
    <citation type="submission" date="2012-12" db="EMBL/GenBank/DDBJ databases">
        <authorList>
            <person name="Hellsten U."/>
            <person name="Grimwood J."/>
            <person name="Chapman J.A."/>
            <person name="Shapiro H."/>
            <person name="Aerts A."/>
            <person name="Otillar R.P."/>
            <person name="Terry A.Y."/>
            <person name="Boore J.L."/>
            <person name="Simakov O."/>
            <person name="Marletaz F."/>
            <person name="Cho S.-J."/>
            <person name="Edsinger-Gonzales E."/>
            <person name="Havlak P."/>
            <person name="Kuo D.-H."/>
            <person name="Larsson T."/>
            <person name="Lv J."/>
            <person name="Arendt D."/>
            <person name="Savage R."/>
            <person name="Osoegawa K."/>
            <person name="de Jong P."/>
            <person name="Lindberg D.R."/>
            <person name="Seaver E.C."/>
            <person name="Weisblat D.A."/>
            <person name="Putnam N.H."/>
            <person name="Grigoriev I.V."/>
            <person name="Rokhsar D.S."/>
        </authorList>
    </citation>
    <scope>NUCLEOTIDE SEQUENCE</scope>
</reference>
<dbReference type="CTD" id="20206523"/>
<evidence type="ECO:0000256" key="3">
    <source>
        <dbReference type="ARBA" id="ARBA00022448"/>
    </source>
</evidence>
<dbReference type="OrthoDB" id="271448at2759"/>
<dbReference type="PANTHER" id="PTHR13128">
    <property type="entry name" value="VACUOLAR PROTEIN-SORTING-ASSOCIATED PROTEIN 36"/>
    <property type="match status" value="1"/>
</dbReference>
<dbReference type="FunFam" id="1.10.10.10:FF:000416">
    <property type="entry name" value="Vacuolar protein-sorting-associated protein 36"/>
    <property type="match status" value="1"/>
</dbReference>
<sequence>MDRFVWFDASIEAKPVLHSQSCVRLYDGNQKKTAFDKGQAVITTHDVVWTDHSRPTYVIALPLRYIIQIDKDSGSLTKSPKIVLHLSPKDSSSSSSSSSSNDVIKSGPVGSSLYSFVRLSFTDGGHENFYERLNEAVMKKKWLQQPQLQPPQESSIVNKASRMGIGGIERSLEMRRQERDTTISTAFEDLSNLMVKAQEMVTISKNLSNKLKDKQDNVTDDETLQFKQYLMSLGIQDPITKETHGSGDSYYKSLAKQTCEFLEPILKDCGGVMTLTEAYCRVNRARGMELLSPEDLDQACMLFDWLNLSIKMKEFEDGVKVVQLRSCDEAVLALQTEQIVTENGCLTAEQLADIIGLSVVLAKERAQTAEKLGKLCRDESIEGVKFYPNLFASRTN</sequence>
<comment type="function">
    <text evidence="7">Component of the ESCRT-II complex (endosomal sorting complex required for transport II), which is required for multivesicular body (MVB) formation and sorting of endosomal cargo proteins into MVBs.</text>
</comment>
<dbReference type="eggNOG" id="KOG2760">
    <property type="taxonomic scope" value="Eukaryota"/>
</dbReference>
<keyword evidence="11" id="KW-1185">Reference proteome</keyword>
<dbReference type="GO" id="GO:0000814">
    <property type="term" value="C:ESCRT II complex"/>
    <property type="evidence" value="ECO:0000318"/>
    <property type="project" value="GO_Central"/>
</dbReference>
<evidence type="ECO:0000313" key="11">
    <source>
        <dbReference type="Proteomes" id="UP000015101"/>
    </source>
</evidence>
<dbReference type="RefSeq" id="XP_009024334.1">
    <property type="nucleotide sequence ID" value="XM_009026086.1"/>
</dbReference>
<evidence type="ECO:0000256" key="4">
    <source>
        <dbReference type="ARBA" id="ARBA00022490"/>
    </source>
</evidence>
<evidence type="ECO:0000313" key="10">
    <source>
        <dbReference type="EnsemblMetazoa" id="HelroP177933"/>
    </source>
</evidence>
<dbReference type="PANTHER" id="PTHR13128:SF12">
    <property type="entry name" value="VACUOLAR PROTEIN-SORTING-ASSOCIATED PROTEIN 36"/>
    <property type="match status" value="1"/>
</dbReference>
<dbReference type="GO" id="GO:0043328">
    <property type="term" value="P:protein transport to vacuole involved in ubiquitin-dependent protein catabolic process via the multivesicular body sorting pathway"/>
    <property type="evidence" value="ECO:0000318"/>
    <property type="project" value="GO_Central"/>
</dbReference>
<gene>
    <name evidence="10" type="primary">20206523</name>
    <name evidence="9" type="ORF">HELRODRAFT_177933</name>
</gene>
<evidence type="ECO:0000256" key="7">
    <source>
        <dbReference type="RuleBase" id="RU367095"/>
    </source>
</evidence>
<dbReference type="PROSITE" id="PS51495">
    <property type="entry name" value="GLUE"/>
    <property type="match status" value="1"/>
</dbReference>
<evidence type="ECO:0000256" key="1">
    <source>
        <dbReference type="ARBA" id="ARBA00009697"/>
    </source>
</evidence>
<dbReference type="EMBL" id="AMQM01006240">
    <property type="status" value="NOT_ANNOTATED_CDS"/>
    <property type="molecule type" value="Genomic_DNA"/>
</dbReference>
<dbReference type="InterPro" id="IPR037855">
    <property type="entry name" value="Vps36"/>
</dbReference>
<comment type="subunit">
    <text evidence="7">Component of the endosomal sorting complex required for transport II (ESCRT-II).</text>
</comment>
<evidence type="ECO:0000259" key="8">
    <source>
        <dbReference type="PROSITE" id="PS51495"/>
    </source>
</evidence>
<dbReference type="HOGENOM" id="CLU_015433_0_0_1"/>
<reference evidence="9 11" key="2">
    <citation type="journal article" date="2013" name="Nature">
        <title>Insights into bilaterian evolution from three spiralian genomes.</title>
        <authorList>
            <person name="Simakov O."/>
            <person name="Marletaz F."/>
            <person name="Cho S.J."/>
            <person name="Edsinger-Gonzales E."/>
            <person name="Havlak P."/>
            <person name="Hellsten U."/>
            <person name="Kuo D.H."/>
            <person name="Larsson T."/>
            <person name="Lv J."/>
            <person name="Arendt D."/>
            <person name="Savage R."/>
            <person name="Osoegawa K."/>
            <person name="de Jong P."/>
            <person name="Grimwood J."/>
            <person name="Chapman J.A."/>
            <person name="Shapiro H."/>
            <person name="Aerts A."/>
            <person name="Otillar R.P."/>
            <person name="Terry A.Y."/>
            <person name="Boore J.L."/>
            <person name="Grigoriev I.V."/>
            <person name="Lindberg D.R."/>
            <person name="Seaver E.C."/>
            <person name="Weisblat D.A."/>
            <person name="Putnam N.H."/>
            <person name="Rokhsar D.S."/>
        </authorList>
    </citation>
    <scope>NUCLEOTIDE SEQUENCE</scope>
</reference>
<keyword evidence="7" id="KW-0967">Endosome</keyword>
<protein>
    <recommendedName>
        <fullName evidence="2 7">Vacuolar protein-sorting-associated protein 36</fullName>
    </recommendedName>
    <alternativeName>
        <fullName evidence="6 7">ESCRT-II complex subunit VPS36</fullName>
    </alternativeName>
</protein>
<dbReference type="InterPro" id="IPR036390">
    <property type="entry name" value="WH_DNA-bd_sf"/>
</dbReference>
<evidence type="ECO:0000313" key="9">
    <source>
        <dbReference type="EMBL" id="ESN97504.1"/>
    </source>
</evidence>
<organism evidence="10 11">
    <name type="scientific">Helobdella robusta</name>
    <name type="common">Californian leech</name>
    <dbReference type="NCBI Taxonomy" id="6412"/>
    <lineage>
        <taxon>Eukaryota</taxon>
        <taxon>Metazoa</taxon>
        <taxon>Spiralia</taxon>
        <taxon>Lophotrochozoa</taxon>
        <taxon>Annelida</taxon>
        <taxon>Clitellata</taxon>
        <taxon>Hirudinea</taxon>
        <taxon>Rhynchobdellida</taxon>
        <taxon>Glossiphoniidae</taxon>
        <taxon>Helobdella</taxon>
    </lineage>
</organism>
<dbReference type="EnsemblMetazoa" id="HelroT177933">
    <property type="protein sequence ID" value="HelroP177933"/>
    <property type="gene ID" value="HelroG177933"/>
</dbReference>
<evidence type="ECO:0000256" key="6">
    <source>
        <dbReference type="ARBA" id="ARBA00030114"/>
    </source>
</evidence>
<dbReference type="GO" id="GO:0031902">
    <property type="term" value="C:late endosome membrane"/>
    <property type="evidence" value="ECO:0000318"/>
    <property type="project" value="GO_Central"/>
</dbReference>
<dbReference type="FunCoup" id="T1FCH4">
    <property type="interactions" value="1404"/>
</dbReference>
<reference evidence="10" key="3">
    <citation type="submission" date="2015-06" db="UniProtKB">
        <authorList>
            <consortium name="EnsemblMetazoa"/>
        </authorList>
    </citation>
    <scope>IDENTIFICATION</scope>
</reference>
<dbReference type="InParanoid" id="T1FCH4"/>
<dbReference type="Pfam" id="PF11605">
    <property type="entry name" value="Vps36_ESCRT-II"/>
    <property type="match status" value="1"/>
</dbReference>
<proteinExistence type="inferred from homology"/>
<keyword evidence="5 7" id="KW-0653">Protein transport</keyword>
<dbReference type="InterPro" id="IPR011993">
    <property type="entry name" value="PH-like_dom_sf"/>
</dbReference>
<dbReference type="Proteomes" id="UP000015101">
    <property type="component" value="Unassembled WGS sequence"/>
</dbReference>
<dbReference type="SUPFAM" id="SSF50729">
    <property type="entry name" value="PH domain-like"/>
    <property type="match status" value="1"/>
</dbReference>
<dbReference type="AlphaFoldDB" id="T1FCH4"/>
<evidence type="ECO:0000256" key="2">
    <source>
        <dbReference type="ARBA" id="ARBA00017953"/>
    </source>
</evidence>
<dbReference type="GO" id="GO:0043130">
    <property type="term" value="F:ubiquitin binding"/>
    <property type="evidence" value="ECO:0000318"/>
    <property type="project" value="GO_Central"/>
</dbReference>
<dbReference type="Gene3D" id="6.10.140.260">
    <property type="match status" value="1"/>
</dbReference>
<dbReference type="InterPro" id="IPR021648">
    <property type="entry name" value="GLUE_dom"/>
</dbReference>
<dbReference type="InterPro" id="IPR040608">
    <property type="entry name" value="Snf8/Vps36"/>
</dbReference>
<comment type="similarity">
    <text evidence="1 7">Belongs to the VPS36 family.</text>
</comment>
<dbReference type="SUPFAM" id="SSF46785">
    <property type="entry name" value="Winged helix' DNA-binding domain"/>
    <property type="match status" value="2"/>
</dbReference>
<dbReference type="OMA" id="TLNARVW"/>
<comment type="subcellular location">
    <subcellularLocation>
        <location evidence="7">Cytoplasm</location>
    </subcellularLocation>
    <subcellularLocation>
        <location evidence="7">Endosome</location>
    </subcellularLocation>
</comment>
<dbReference type="GO" id="GO:0032266">
    <property type="term" value="F:phosphatidylinositol-3-phosphate binding"/>
    <property type="evidence" value="ECO:0007669"/>
    <property type="project" value="UniProtKB-UniRule"/>
</dbReference>
<dbReference type="Pfam" id="PF04157">
    <property type="entry name" value="EAP30"/>
    <property type="match status" value="1"/>
</dbReference>
<name>T1FCH4_HELRO</name>